<dbReference type="InterPro" id="IPR002634">
    <property type="entry name" value="BolA"/>
</dbReference>
<dbReference type="PANTHER" id="PTHR46230:SF7">
    <property type="entry name" value="BOLA-LIKE PROTEIN 1"/>
    <property type="match status" value="1"/>
</dbReference>
<keyword evidence="2" id="KW-0131">Cell cycle</keyword>
<dbReference type="Pfam" id="PF01722">
    <property type="entry name" value="BolA"/>
    <property type="match status" value="1"/>
</dbReference>
<protein>
    <submittedName>
        <fullName evidence="2">Cell division protein BolA</fullName>
    </submittedName>
</protein>
<keyword evidence="3" id="KW-1185">Reference proteome</keyword>
<proteinExistence type="inferred from homology"/>
<dbReference type="GO" id="GO:0051301">
    <property type="term" value="P:cell division"/>
    <property type="evidence" value="ECO:0007669"/>
    <property type="project" value="UniProtKB-KW"/>
</dbReference>
<dbReference type="SUPFAM" id="SSF82657">
    <property type="entry name" value="BolA-like"/>
    <property type="match status" value="1"/>
</dbReference>
<keyword evidence="2" id="KW-0132">Cell division</keyword>
<dbReference type="Proteomes" id="UP000839052">
    <property type="component" value="Chromosome"/>
</dbReference>
<dbReference type="InterPro" id="IPR036065">
    <property type="entry name" value="BolA-like_sf"/>
</dbReference>
<gene>
    <name evidence="2" type="ORF">NTG6680_1499</name>
</gene>
<dbReference type="Gene3D" id="3.30.300.90">
    <property type="entry name" value="BolA-like"/>
    <property type="match status" value="1"/>
</dbReference>
<comment type="similarity">
    <text evidence="1">Belongs to the BolA/IbaG family.</text>
</comment>
<dbReference type="EMBL" id="OU912926">
    <property type="protein sequence ID" value="CAG9932752.1"/>
    <property type="molecule type" value="Genomic_DNA"/>
</dbReference>
<name>A0ABM8YYV4_9PROT</name>
<evidence type="ECO:0000256" key="1">
    <source>
        <dbReference type="RuleBase" id="RU003860"/>
    </source>
</evidence>
<accession>A0ABM8YYV4</accession>
<evidence type="ECO:0000313" key="2">
    <source>
        <dbReference type="EMBL" id="CAG9932752.1"/>
    </source>
</evidence>
<evidence type="ECO:0000313" key="3">
    <source>
        <dbReference type="Proteomes" id="UP000839052"/>
    </source>
</evidence>
<dbReference type="PANTHER" id="PTHR46230">
    <property type="match status" value="1"/>
</dbReference>
<organism evidence="2 3">
    <name type="scientific">Candidatus Nitrotoga arctica</name>
    <dbReference type="NCBI Taxonomy" id="453162"/>
    <lineage>
        <taxon>Bacteria</taxon>
        <taxon>Pseudomonadati</taxon>
        <taxon>Pseudomonadota</taxon>
        <taxon>Betaproteobacteria</taxon>
        <taxon>Nitrosomonadales</taxon>
        <taxon>Gallionellaceae</taxon>
        <taxon>Candidatus Nitrotoga</taxon>
    </lineage>
</organism>
<reference evidence="2 3" key="1">
    <citation type="submission" date="2021-10" db="EMBL/GenBank/DDBJ databases">
        <authorList>
            <person name="Koch H."/>
        </authorList>
    </citation>
    <scope>NUCLEOTIDE SEQUENCE [LARGE SCALE GENOMIC DNA]</scope>
    <source>
        <strain evidence="2">6680</strain>
    </source>
</reference>
<sequence>MNHFATNHSNNRIEQMNTLLAALQPTKIEIADDSHKHAGHVGARSGGGHYRLLIVSTQFDSKPTLTRHRMIYSVLGDMMKHDIHALAIAAYTPEEL</sequence>
<dbReference type="PIRSF" id="PIRSF003113">
    <property type="entry name" value="BolA"/>
    <property type="match status" value="1"/>
</dbReference>